<dbReference type="AlphaFoldDB" id="A0A0V7ZV55"/>
<evidence type="ECO:0000313" key="2">
    <source>
        <dbReference type="EMBL" id="KST68392.1"/>
    </source>
</evidence>
<gene>
    <name evidence="1" type="ORF">BC008_31860</name>
    <name evidence="2" type="ORF">BC008_33265</name>
</gene>
<keyword evidence="3" id="KW-1185">Reference proteome</keyword>
<dbReference type="Proteomes" id="UP000053372">
    <property type="component" value="Unassembled WGS sequence"/>
</dbReference>
<name>A0A0V7ZV55_9CYAN</name>
<evidence type="ECO:0000313" key="1">
    <source>
        <dbReference type="EMBL" id="KST67983.1"/>
    </source>
</evidence>
<dbReference type="EMBL" id="LMTZ01000066">
    <property type="protein sequence ID" value="KST68392.1"/>
    <property type="molecule type" value="Genomic_DNA"/>
</dbReference>
<organism evidence="2 3">
    <name type="scientific">Mastigocoleus testarum BC008</name>
    <dbReference type="NCBI Taxonomy" id="371196"/>
    <lineage>
        <taxon>Bacteria</taxon>
        <taxon>Bacillati</taxon>
        <taxon>Cyanobacteriota</taxon>
        <taxon>Cyanophyceae</taxon>
        <taxon>Nostocales</taxon>
        <taxon>Hapalosiphonaceae</taxon>
        <taxon>Mastigocoleus</taxon>
    </lineage>
</organism>
<accession>A0A0V7ZV55</accession>
<dbReference type="EMBL" id="LMTZ01000083">
    <property type="protein sequence ID" value="KST67983.1"/>
    <property type="molecule type" value="Genomic_DNA"/>
</dbReference>
<comment type="caution">
    <text evidence="2">The sequence shown here is derived from an EMBL/GenBank/DDBJ whole genome shotgun (WGS) entry which is preliminary data.</text>
</comment>
<reference evidence="2 3" key="1">
    <citation type="journal article" date="2015" name="Genome Announc.">
        <title>Draft Genome of the Euendolithic (true boring) Cyanobacterium Mastigocoleus testarum strain BC008.</title>
        <authorList>
            <person name="Guida B.S."/>
            <person name="Garcia-Pichel F."/>
        </authorList>
    </citation>
    <scope>NUCLEOTIDE SEQUENCE [LARGE SCALE GENOMIC DNA]</scope>
    <source>
        <strain evidence="2 3">BC008</strain>
    </source>
</reference>
<dbReference type="OrthoDB" id="6892207at2"/>
<dbReference type="RefSeq" id="WP_027843308.1">
    <property type="nucleotide sequence ID" value="NZ_LMTZ01000066.1"/>
</dbReference>
<evidence type="ECO:0000313" key="3">
    <source>
        <dbReference type="Proteomes" id="UP000053372"/>
    </source>
</evidence>
<proteinExistence type="predicted"/>
<sequence>MHITIVKKITLNGNDCPKSAKVLKELKDLGLIDQINEIIVADEREPSSEGFALASKYNVEAAPFFIVTDDDGSTRVYKAYHKFLKEIFDREVSESDEISEIMAQNPDLDFI</sequence>
<protein>
    <recommendedName>
        <fullName evidence="4">Glutaredoxin</fullName>
    </recommendedName>
</protein>
<evidence type="ECO:0008006" key="4">
    <source>
        <dbReference type="Google" id="ProtNLM"/>
    </source>
</evidence>